<name>A0A9D1IIF2_9FIRM</name>
<accession>A0A9D1IIF2</accession>
<proteinExistence type="predicted"/>
<reference evidence="2" key="1">
    <citation type="submission" date="2020-10" db="EMBL/GenBank/DDBJ databases">
        <authorList>
            <person name="Gilroy R."/>
        </authorList>
    </citation>
    <scope>NUCLEOTIDE SEQUENCE</scope>
    <source>
        <strain evidence="2">ChiGjej1B1-19959</strain>
    </source>
</reference>
<reference evidence="2" key="2">
    <citation type="journal article" date="2021" name="PeerJ">
        <title>Extensive microbial diversity within the chicken gut microbiome revealed by metagenomics and culture.</title>
        <authorList>
            <person name="Gilroy R."/>
            <person name="Ravi A."/>
            <person name="Getino M."/>
            <person name="Pursley I."/>
            <person name="Horton D.L."/>
            <person name="Alikhan N.F."/>
            <person name="Baker D."/>
            <person name="Gharbi K."/>
            <person name="Hall N."/>
            <person name="Watson M."/>
            <person name="Adriaenssens E.M."/>
            <person name="Foster-Nyarko E."/>
            <person name="Jarju S."/>
            <person name="Secka A."/>
            <person name="Antonio M."/>
            <person name="Oren A."/>
            <person name="Chaudhuri R.R."/>
            <person name="La Ragione R."/>
            <person name="Hildebrand F."/>
            <person name="Pallen M.J."/>
        </authorList>
    </citation>
    <scope>NUCLEOTIDE SEQUENCE</scope>
    <source>
        <strain evidence="2">ChiGjej1B1-19959</strain>
    </source>
</reference>
<keyword evidence="1" id="KW-0175">Coiled coil</keyword>
<feature type="coiled-coil region" evidence="1">
    <location>
        <begin position="215"/>
        <end position="249"/>
    </location>
</feature>
<dbReference type="EMBL" id="DVMW01000049">
    <property type="protein sequence ID" value="HIU36652.1"/>
    <property type="molecule type" value="Genomic_DNA"/>
</dbReference>
<organism evidence="2 3">
    <name type="scientific">Candidatus Fimenecus excrementigallinarum</name>
    <dbReference type="NCBI Taxonomy" id="2840816"/>
    <lineage>
        <taxon>Bacteria</taxon>
        <taxon>Bacillati</taxon>
        <taxon>Bacillota</taxon>
        <taxon>Clostridia</taxon>
        <taxon>Candidatus Fimenecus</taxon>
    </lineage>
</organism>
<gene>
    <name evidence="2" type="ORF">IAC53_08620</name>
</gene>
<sequence>MQKSFDAAPRAAAVTDELLGEINRFTRKPLTADEVYVFSVLLCDNEIDRDYERFSVESLRALAPMMVGRTALLNHSPDAEAQTARTFRCTVVTDETRRTSLGEPYTYLQALCYMPRIPENAARIAEIDAGIKKEASVGCAVRRAVCSICGADERTAPCAHRRGRVYGGKTCHYVLEEPTDAYEWSFVAVPAQRAAGVMKRFSDAVGALGEKDRGVRLSAKEARALSEEIAALRRRAEAGERYRDALEQKAVRGLLQALPALDAKTAKAVCAPLDTEALAALAGAVREKQGLVPQLLPQDKTDAAAHNARFKL</sequence>
<evidence type="ECO:0000313" key="3">
    <source>
        <dbReference type="Proteomes" id="UP000824071"/>
    </source>
</evidence>
<evidence type="ECO:0000256" key="1">
    <source>
        <dbReference type="SAM" id="Coils"/>
    </source>
</evidence>
<comment type="caution">
    <text evidence="2">The sequence shown here is derived from an EMBL/GenBank/DDBJ whole genome shotgun (WGS) entry which is preliminary data.</text>
</comment>
<evidence type="ECO:0000313" key="2">
    <source>
        <dbReference type="EMBL" id="HIU36652.1"/>
    </source>
</evidence>
<dbReference type="Proteomes" id="UP000824071">
    <property type="component" value="Unassembled WGS sequence"/>
</dbReference>
<protein>
    <submittedName>
        <fullName evidence="2">Uncharacterized protein</fullName>
    </submittedName>
</protein>
<dbReference type="AlphaFoldDB" id="A0A9D1IIF2"/>